<reference evidence="3" key="2">
    <citation type="submission" date="2023-04" db="EMBL/GenBank/DDBJ databases">
        <authorList>
            <person name="Beletskiy A.V."/>
            <person name="Mardanov A.V."/>
            <person name="Ravin N.V."/>
        </authorList>
    </citation>
    <scope>NUCLEOTIDE SEQUENCE</scope>
    <source>
        <strain evidence="3">GKL-02</strain>
    </source>
</reference>
<dbReference type="GO" id="GO:0016301">
    <property type="term" value="F:kinase activity"/>
    <property type="evidence" value="ECO:0007669"/>
    <property type="project" value="UniProtKB-UniRule"/>
</dbReference>
<dbReference type="EMBL" id="CP124756">
    <property type="protein sequence ID" value="WGZ94194.1"/>
    <property type="molecule type" value="Genomic_DNA"/>
</dbReference>
<dbReference type="Gene3D" id="3.30.200.20">
    <property type="entry name" value="Phosphorylase Kinase, domain 1"/>
    <property type="match status" value="1"/>
</dbReference>
<proteinExistence type="inferred from homology"/>
<keyword evidence="2 3" id="KW-0418">Kinase</keyword>
<dbReference type="InterPro" id="IPR011009">
    <property type="entry name" value="Kinase-like_dom_sf"/>
</dbReference>
<evidence type="ECO:0000256" key="1">
    <source>
        <dbReference type="ARBA" id="ARBA00009460"/>
    </source>
</evidence>
<protein>
    <submittedName>
        <fullName evidence="3">Fructosamine kinase family protein</fullName>
    </submittedName>
</protein>
<dbReference type="SUPFAM" id="SSF56112">
    <property type="entry name" value="Protein kinase-like (PK-like)"/>
    <property type="match status" value="1"/>
</dbReference>
<dbReference type="AlphaFoldDB" id="A0AA95HFR0"/>
<comment type="similarity">
    <text evidence="1 2">Belongs to the fructosamine kinase family.</text>
</comment>
<dbReference type="Proteomes" id="UP001301326">
    <property type="component" value="Chromosome"/>
</dbReference>
<organism evidence="3">
    <name type="scientific">Candidatus Thiothrix putei</name>
    <dbReference type="NCBI Taxonomy" id="3080811"/>
    <lineage>
        <taxon>Bacteria</taxon>
        <taxon>Pseudomonadati</taxon>
        <taxon>Pseudomonadota</taxon>
        <taxon>Gammaproteobacteria</taxon>
        <taxon>Thiotrichales</taxon>
        <taxon>Thiotrichaceae</taxon>
        <taxon>Thiothrix</taxon>
    </lineage>
</organism>
<name>A0AA95HFR0_9GAMM</name>
<dbReference type="Pfam" id="PF03881">
    <property type="entry name" value="Fructosamin_kin"/>
    <property type="match status" value="1"/>
</dbReference>
<keyword evidence="2" id="KW-0808">Transferase</keyword>
<dbReference type="InterPro" id="IPR016477">
    <property type="entry name" value="Fructo-/Ketosamine-3-kinase"/>
</dbReference>
<dbReference type="Gene3D" id="3.90.1200.10">
    <property type="match status" value="1"/>
</dbReference>
<dbReference type="PIRSF" id="PIRSF006221">
    <property type="entry name" value="Ketosamine-3-kinase"/>
    <property type="match status" value="1"/>
</dbReference>
<evidence type="ECO:0000256" key="2">
    <source>
        <dbReference type="PIRNR" id="PIRNR006221"/>
    </source>
</evidence>
<reference evidence="3" key="1">
    <citation type="journal article" date="2023" name="Int. J. Mol. Sci.">
        <title>Metagenomics Revealed a New Genus 'Candidatus Thiocaldithrix dubininis' gen. nov., sp. nov. and a New Species 'Candidatus Thiothrix putei' sp. nov. in the Family Thiotrichaceae, Some Members of Which Have Traits of Both Na+- and H+-Motive Energetics.</title>
        <authorList>
            <person name="Ravin N.V."/>
            <person name="Muntyan M.S."/>
            <person name="Smolyakov D.D."/>
            <person name="Rudenko T.S."/>
            <person name="Beletsky A.V."/>
            <person name="Mardanov A.V."/>
            <person name="Grabovich M.Y."/>
        </authorList>
    </citation>
    <scope>NUCLEOTIDE SEQUENCE</scope>
    <source>
        <strain evidence="3">GKL-02</strain>
    </source>
</reference>
<sequence>MKSSSTDLILPILQQHLGTDITIARVDATSGGCINQTSTVTLADGSRYFLKINQASLLEMFAAEADGLNAIRASASLRAPEPLGYGVQGQQAYLLLEYLPLQERGDQPQAGTQLAALHRHTAAQHGWFRSNTIGASPQRNTQTHDWVQFWQQERLGFQLERARRNGYPHRSYEQGLRLKEGISALFTDYQPVASLLHGDLWGGNLAYLLDGSPVIYDPAVYYGDRETDLAMTELFGGFGADFYAAYNAAWALDSGYAVRKTLYNLYHILNHFNLFWGGYGEQAARMTEKILAEIG</sequence>
<gene>
    <name evidence="3" type="ORF">QJT81_20830</name>
</gene>
<dbReference type="PANTHER" id="PTHR12149:SF8">
    <property type="entry name" value="PROTEIN-RIBULOSAMINE 3-KINASE"/>
    <property type="match status" value="1"/>
</dbReference>
<dbReference type="KEGG" id="tput:QJT81_20830"/>
<accession>A0AA95HFR0</accession>
<evidence type="ECO:0000313" key="3">
    <source>
        <dbReference type="EMBL" id="WGZ94194.1"/>
    </source>
</evidence>
<dbReference type="PANTHER" id="PTHR12149">
    <property type="entry name" value="FRUCTOSAMINE 3 KINASE-RELATED PROTEIN"/>
    <property type="match status" value="1"/>
</dbReference>